<keyword evidence="7" id="KW-0997">Cell inner membrane</keyword>
<dbReference type="InterPro" id="IPR010920">
    <property type="entry name" value="LSM_dom_sf"/>
</dbReference>
<dbReference type="InterPro" id="IPR049142">
    <property type="entry name" value="MS_channel_1st"/>
</dbReference>
<name>A0A545TMB4_9PROT</name>
<dbReference type="SUPFAM" id="SSF50182">
    <property type="entry name" value="Sm-like ribonucleoproteins"/>
    <property type="match status" value="1"/>
</dbReference>
<accession>A0A545TMB4</accession>
<comment type="caution">
    <text evidence="11">The sequence shown here is derived from an EMBL/GenBank/DDBJ whole genome shotgun (WGS) entry which is preliminary data.</text>
</comment>
<comment type="subcellular location">
    <subcellularLocation>
        <location evidence="7">Cell inner membrane</location>
        <topology evidence="7">Multi-pass membrane protein</topology>
    </subcellularLocation>
    <subcellularLocation>
        <location evidence="1">Cell membrane</location>
        <topology evidence="1">Multi-pass membrane protein</topology>
    </subcellularLocation>
</comment>
<evidence type="ECO:0000256" key="5">
    <source>
        <dbReference type="ARBA" id="ARBA00022989"/>
    </source>
</evidence>
<evidence type="ECO:0000256" key="4">
    <source>
        <dbReference type="ARBA" id="ARBA00022692"/>
    </source>
</evidence>
<keyword evidence="7" id="KW-0407">Ion channel</keyword>
<evidence type="ECO:0000256" key="6">
    <source>
        <dbReference type="ARBA" id="ARBA00023136"/>
    </source>
</evidence>
<dbReference type="Gene3D" id="3.30.70.100">
    <property type="match status" value="1"/>
</dbReference>
<dbReference type="Pfam" id="PF21082">
    <property type="entry name" value="MS_channel_3rd"/>
    <property type="match status" value="1"/>
</dbReference>
<comment type="function">
    <text evidence="7">Mechanosensitive channel that participates in the regulation of osmotic pressure changes within the cell, opening in response to stretch forces in the membrane lipid bilayer, without the need for other proteins. Contributes to normal resistance to hypoosmotic shock. Forms an ion channel of 1.0 nanosiemens conductance with a slight preference for anions.</text>
</comment>
<dbReference type="EMBL" id="VHSH01000006">
    <property type="protein sequence ID" value="TQV78344.1"/>
    <property type="molecule type" value="Genomic_DNA"/>
</dbReference>
<dbReference type="PANTHER" id="PTHR30221:SF1">
    <property type="entry name" value="SMALL-CONDUCTANCE MECHANOSENSITIVE CHANNEL"/>
    <property type="match status" value="1"/>
</dbReference>
<dbReference type="RefSeq" id="WP_142897678.1">
    <property type="nucleotide sequence ID" value="NZ_ML660057.1"/>
</dbReference>
<evidence type="ECO:0000313" key="12">
    <source>
        <dbReference type="Proteomes" id="UP000315252"/>
    </source>
</evidence>
<dbReference type="Gene3D" id="2.30.30.60">
    <property type="match status" value="1"/>
</dbReference>
<evidence type="ECO:0000256" key="3">
    <source>
        <dbReference type="ARBA" id="ARBA00022475"/>
    </source>
</evidence>
<comment type="subunit">
    <text evidence="7">Homoheptamer.</text>
</comment>
<dbReference type="InterPro" id="IPR008910">
    <property type="entry name" value="MSC_TM_helix"/>
</dbReference>
<organism evidence="11 12">
    <name type="scientific">Denitrobaculum tricleocarpae</name>
    <dbReference type="NCBI Taxonomy" id="2591009"/>
    <lineage>
        <taxon>Bacteria</taxon>
        <taxon>Pseudomonadati</taxon>
        <taxon>Pseudomonadota</taxon>
        <taxon>Alphaproteobacteria</taxon>
        <taxon>Rhodospirillales</taxon>
        <taxon>Rhodospirillaceae</taxon>
        <taxon>Denitrobaculum</taxon>
    </lineage>
</organism>
<keyword evidence="7" id="KW-0813">Transport</keyword>
<evidence type="ECO:0000259" key="8">
    <source>
        <dbReference type="Pfam" id="PF00924"/>
    </source>
</evidence>
<dbReference type="GO" id="GO:0008381">
    <property type="term" value="F:mechanosensitive monoatomic ion channel activity"/>
    <property type="evidence" value="ECO:0007669"/>
    <property type="project" value="InterPro"/>
</dbReference>
<feature type="domain" description="Mechanosensitive ion channel transmembrane helices 2/3" evidence="10">
    <location>
        <begin position="65"/>
        <end position="105"/>
    </location>
</feature>
<reference evidence="11 12" key="1">
    <citation type="submission" date="2019-06" db="EMBL/GenBank/DDBJ databases">
        <title>Whole genome sequence for Rhodospirillaceae sp. R148.</title>
        <authorList>
            <person name="Wang G."/>
        </authorList>
    </citation>
    <scope>NUCLEOTIDE SEQUENCE [LARGE SCALE GENOMIC DNA]</scope>
    <source>
        <strain evidence="11 12">R148</strain>
    </source>
</reference>
<keyword evidence="6 7" id="KW-0472">Membrane</keyword>
<keyword evidence="3" id="KW-1003">Cell membrane</keyword>
<dbReference type="OrthoDB" id="9799209at2"/>
<dbReference type="InterPro" id="IPR023408">
    <property type="entry name" value="MscS_beta-dom_sf"/>
</dbReference>
<keyword evidence="4 7" id="KW-0812">Transmembrane</keyword>
<feature type="transmembrane region" description="Helical" evidence="7">
    <location>
        <begin position="61"/>
        <end position="83"/>
    </location>
</feature>
<proteinExistence type="inferred from homology"/>
<dbReference type="Pfam" id="PF21088">
    <property type="entry name" value="MS_channel_1st"/>
    <property type="match status" value="1"/>
</dbReference>
<dbReference type="InterPro" id="IPR011066">
    <property type="entry name" value="MscS_channel_C_sf"/>
</dbReference>
<dbReference type="InterPro" id="IPR006685">
    <property type="entry name" value="MscS_channel_2nd"/>
</dbReference>
<keyword evidence="5 7" id="KW-1133">Transmembrane helix</keyword>
<dbReference type="InterPro" id="IPR011014">
    <property type="entry name" value="MscS_channel_TM-2"/>
</dbReference>
<dbReference type="SUPFAM" id="SSF82861">
    <property type="entry name" value="Mechanosensitive channel protein MscS (YggB), transmembrane region"/>
    <property type="match status" value="1"/>
</dbReference>
<dbReference type="InterPro" id="IPR049278">
    <property type="entry name" value="MS_channel_C"/>
</dbReference>
<gene>
    <name evidence="11" type="ORF">FKG95_17405</name>
</gene>
<dbReference type="Proteomes" id="UP000315252">
    <property type="component" value="Unassembled WGS sequence"/>
</dbReference>
<feature type="transmembrane region" description="Helical" evidence="7">
    <location>
        <begin position="89"/>
        <end position="120"/>
    </location>
</feature>
<evidence type="ECO:0000256" key="7">
    <source>
        <dbReference type="RuleBase" id="RU369025"/>
    </source>
</evidence>
<evidence type="ECO:0000313" key="11">
    <source>
        <dbReference type="EMBL" id="TQV78344.1"/>
    </source>
</evidence>
<dbReference type="Pfam" id="PF05552">
    <property type="entry name" value="MS_channel_1st_1"/>
    <property type="match status" value="1"/>
</dbReference>
<comment type="caution">
    <text evidence="7">Lacks conserved residue(s) required for the propagation of feature annotation.</text>
</comment>
<dbReference type="SUPFAM" id="SSF82689">
    <property type="entry name" value="Mechanosensitive channel protein MscS (YggB), C-terminal domain"/>
    <property type="match status" value="1"/>
</dbReference>
<keyword evidence="12" id="KW-1185">Reference proteome</keyword>
<evidence type="ECO:0000256" key="1">
    <source>
        <dbReference type="ARBA" id="ARBA00004651"/>
    </source>
</evidence>
<dbReference type="Gene3D" id="1.10.287.1260">
    <property type="match status" value="1"/>
</dbReference>
<feature type="domain" description="Mechanosensitive ion channel MscS C-terminal" evidence="9">
    <location>
        <begin position="179"/>
        <end position="261"/>
    </location>
</feature>
<sequence length="277" mass="30019">MNEDVAETWDLIVEIITTYGLDVVGGIIILIIGWMFAGWASRTVDKLLGKSPRMDETLRKFFASIVRYAVIIFTVVAVLSQFGVETTSFIAVLGAMGLAIGLALQGTLGHVASGVMLLMFRPFKIGDFIDGGGVTGTVEAISLFTTTMNTPDNVHIIVPNGQLWDTAIKNFSHNANRRVDMVMGIGYGDSIDDAMKAILEIAEADSRVHKDPAPMVAVGELADSSVNIIVRVWCSAGDYWGVKFDMTKAMKQRFDADGISIPFPQRDVHLINSSDAA</sequence>
<comment type="similarity">
    <text evidence="2 7">Belongs to the MscS (TC 1.A.23) family.</text>
</comment>
<evidence type="ECO:0000256" key="2">
    <source>
        <dbReference type="ARBA" id="ARBA00008017"/>
    </source>
</evidence>
<feature type="domain" description="Mechanosensitive ion channel MscS" evidence="8">
    <location>
        <begin position="110"/>
        <end position="173"/>
    </location>
</feature>
<dbReference type="AlphaFoldDB" id="A0A545TMB4"/>
<protein>
    <recommendedName>
        <fullName evidence="7">Small-conductance mechanosensitive channel</fullName>
    </recommendedName>
</protein>
<evidence type="ECO:0000259" key="10">
    <source>
        <dbReference type="Pfam" id="PF21088"/>
    </source>
</evidence>
<dbReference type="Pfam" id="PF00924">
    <property type="entry name" value="MS_channel_2nd"/>
    <property type="match status" value="1"/>
</dbReference>
<dbReference type="InterPro" id="IPR045275">
    <property type="entry name" value="MscS_archaea/bacteria_type"/>
</dbReference>
<feature type="transmembrane region" description="Helical" evidence="7">
    <location>
        <begin position="20"/>
        <end position="40"/>
    </location>
</feature>
<dbReference type="PANTHER" id="PTHR30221">
    <property type="entry name" value="SMALL-CONDUCTANCE MECHANOSENSITIVE CHANNEL"/>
    <property type="match status" value="1"/>
</dbReference>
<dbReference type="GO" id="GO:0005886">
    <property type="term" value="C:plasma membrane"/>
    <property type="evidence" value="ECO:0007669"/>
    <property type="project" value="UniProtKB-SubCell"/>
</dbReference>
<evidence type="ECO:0000259" key="9">
    <source>
        <dbReference type="Pfam" id="PF21082"/>
    </source>
</evidence>
<keyword evidence="7" id="KW-0406">Ion transport</keyword>